<dbReference type="AlphaFoldDB" id="A0AAU8FJI3"/>
<comment type="subcellular location">
    <subcellularLocation>
        <location evidence="1 8">Cell outer membrane</location>
        <topology evidence="1 8">Multi-pass membrane protein</topology>
    </subcellularLocation>
</comment>
<name>A0AAU8FJI3_9BACT</name>
<proteinExistence type="inferred from homology"/>
<dbReference type="NCBIfam" id="TIGR04056">
    <property type="entry name" value="OMP_RagA_SusC"/>
    <property type="match status" value="1"/>
</dbReference>
<dbReference type="GO" id="GO:0009279">
    <property type="term" value="C:cell outer membrane"/>
    <property type="evidence" value="ECO:0007669"/>
    <property type="project" value="UniProtKB-SubCell"/>
</dbReference>
<evidence type="ECO:0000256" key="10">
    <source>
        <dbReference type="SAM" id="SignalP"/>
    </source>
</evidence>
<evidence type="ECO:0000256" key="3">
    <source>
        <dbReference type="ARBA" id="ARBA00022452"/>
    </source>
</evidence>
<keyword evidence="5 9" id="KW-0798">TonB box</keyword>
<keyword evidence="7 8" id="KW-0998">Cell outer membrane</keyword>
<keyword evidence="13" id="KW-0675">Receptor</keyword>
<evidence type="ECO:0000256" key="1">
    <source>
        <dbReference type="ARBA" id="ARBA00004571"/>
    </source>
</evidence>
<evidence type="ECO:0000256" key="6">
    <source>
        <dbReference type="ARBA" id="ARBA00023136"/>
    </source>
</evidence>
<dbReference type="RefSeq" id="WP_353719244.1">
    <property type="nucleotide sequence ID" value="NZ_CP159289.1"/>
</dbReference>
<accession>A0AAU8FJI3</accession>
<keyword evidence="6 8" id="KW-0472">Membrane</keyword>
<dbReference type="Gene3D" id="2.60.40.1120">
    <property type="entry name" value="Carboxypeptidase-like, regulatory domain"/>
    <property type="match status" value="1"/>
</dbReference>
<evidence type="ECO:0000259" key="11">
    <source>
        <dbReference type="Pfam" id="PF00593"/>
    </source>
</evidence>
<organism evidence="13">
    <name type="scientific">Dyadobacter sp. 676</name>
    <dbReference type="NCBI Taxonomy" id="3088362"/>
    <lineage>
        <taxon>Bacteria</taxon>
        <taxon>Pseudomonadati</taxon>
        <taxon>Bacteroidota</taxon>
        <taxon>Cytophagia</taxon>
        <taxon>Cytophagales</taxon>
        <taxon>Spirosomataceae</taxon>
        <taxon>Dyadobacter</taxon>
    </lineage>
</organism>
<dbReference type="SUPFAM" id="SSF49464">
    <property type="entry name" value="Carboxypeptidase regulatory domain-like"/>
    <property type="match status" value="1"/>
</dbReference>
<keyword evidence="4 8" id="KW-0812">Transmembrane</keyword>
<dbReference type="InterPro" id="IPR023997">
    <property type="entry name" value="TonB-dep_OMP_SusC/RagA_CS"/>
</dbReference>
<dbReference type="InterPro" id="IPR008969">
    <property type="entry name" value="CarboxyPept-like_regulatory"/>
</dbReference>
<dbReference type="PROSITE" id="PS52016">
    <property type="entry name" value="TONB_DEPENDENT_REC_3"/>
    <property type="match status" value="1"/>
</dbReference>
<feature type="signal peptide" evidence="10">
    <location>
        <begin position="1"/>
        <end position="33"/>
    </location>
</feature>
<keyword evidence="10" id="KW-0732">Signal</keyword>
<sequence length="1092" mass="120959">MMKSVPRPYNARLPRSLQMVVIFALCCVAPAFAQTTLNVGGDGKVSGSVTDGKDLLPGVNVVIKGTRTGTITDQKGQYYLDGVSPTDVLVFSYIGYKTQEELVKGRNEIFVTMQADPGNLEEVVVIGYGTEKKVNITGAVDQISGKQFEARPVANVMQGLQGVSPGLNITYQSGTPGTVPNFNIRGFTSINGGEPLFVIDGIAAANSSDLLRLNPSDIASFSVLRDAASAAIYGARAAFGVVLITTKQGGRGKQSITYNNFFSWGQPTVLPKPVTDPYIFSRVLETSTDNTPWDYVNYSDEYYAWAKERSDNPATPDTRIDPSDPTKWAYMGSNNWYDYFFNKRSFSQNHSLAFTGSAKTANDRIVGYYISADYNREGGLNKLTDDYWNRYSSRARLDFTPLKWLKLDNNLSVYRTERAVPTADITDIYYLQPTQVASNPDGTWANTAAGRLAARLNDGGNKKQDMFGFQDILRGIVTTLNGDLQVTGSASFKREQWNTKQDVSNYRIGYGPNDIRTEGGTGGVYETNATLANNVLDLFANYTKTLGIHRINLVAGYNQESYSFTTTKAQKTVLISPSLPYLNLTSGIAQAFGADTSYATRSVFGRINYTLNERYIIEANGRYDGSSRFPKANRWGFFPSVSAAWIASSESFVKEALPFIPTLKLRASYGDLGNQNVGYYSFRQALPTGLSSYLIDGNKQTVIAGSPSLYVDPANYTWERVSTLNFGADLGVLKDRLTFGFDYYIRDTKGMLTEGEELPGVLGTTVPYQNVADLRTKGLELTIGYNDSYNVGGKPLSLGAKLILSDSRSKITRFKNDQELFTKYRKGQEIGEIWGLTNDGLFKNADEIAKLDESDIVPWGALSIVPGWPKYKDLDGDGRITQGLTQKDPKDLSIIGNTTPRYRIGFNLNADWNGFDFSAVLQGVLKGDYYPRHYLYWGPYQQPYANVYPWNLDYYRGQADSDQQRAKHSQSYIAAGLADANTDANFPVLQSWLADNNYGSGLDIAQTKYLLSAAYLRIKNVTIGYSLPSSVLQKHKIGRVRIFASGENLFEFSQLKKYFDPEVISSSSTFNTSNGFSYPFQRKFAFGVNVEF</sequence>
<comment type="similarity">
    <text evidence="8 9">Belongs to the TonB-dependent receptor family.</text>
</comment>
<keyword evidence="2 8" id="KW-0813">Transport</keyword>
<dbReference type="InterPro" id="IPR036942">
    <property type="entry name" value="Beta-barrel_TonB_sf"/>
</dbReference>
<evidence type="ECO:0000256" key="7">
    <source>
        <dbReference type="ARBA" id="ARBA00023237"/>
    </source>
</evidence>
<dbReference type="Gene3D" id="2.170.130.10">
    <property type="entry name" value="TonB-dependent receptor, plug domain"/>
    <property type="match status" value="1"/>
</dbReference>
<dbReference type="InterPro" id="IPR012910">
    <property type="entry name" value="Plug_dom"/>
</dbReference>
<keyword evidence="3 8" id="KW-1134">Transmembrane beta strand</keyword>
<dbReference type="InterPro" id="IPR000531">
    <property type="entry name" value="Beta-barrel_TonB"/>
</dbReference>
<dbReference type="Gene3D" id="2.40.170.20">
    <property type="entry name" value="TonB-dependent receptor, beta-barrel domain"/>
    <property type="match status" value="1"/>
</dbReference>
<feature type="chain" id="PRO_5043661323" evidence="10">
    <location>
        <begin position="34"/>
        <end position="1092"/>
    </location>
</feature>
<evidence type="ECO:0000256" key="4">
    <source>
        <dbReference type="ARBA" id="ARBA00022692"/>
    </source>
</evidence>
<evidence type="ECO:0000313" key="13">
    <source>
        <dbReference type="EMBL" id="XCH23920.1"/>
    </source>
</evidence>
<feature type="domain" description="TonB-dependent receptor plug" evidence="12">
    <location>
        <begin position="133"/>
        <end position="241"/>
    </location>
</feature>
<dbReference type="InterPro" id="IPR023996">
    <property type="entry name" value="TonB-dep_OMP_SusC/RagA"/>
</dbReference>
<dbReference type="EMBL" id="CP159289">
    <property type="protein sequence ID" value="XCH23920.1"/>
    <property type="molecule type" value="Genomic_DNA"/>
</dbReference>
<protein>
    <submittedName>
        <fullName evidence="13">TonB-dependent receptor</fullName>
    </submittedName>
</protein>
<evidence type="ECO:0000259" key="12">
    <source>
        <dbReference type="Pfam" id="PF07715"/>
    </source>
</evidence>
<dbReference type="Pfam" id="PF00593">
    <property type="entry name" value="TonB_dep_Rec_b-barrel"/>
    <property type="match status" value="1"/>
</dbReference>
<gene>
    <name evidence="13" type="ORF">ABV298_26980</name>
</gene>
<feature type="domain" description="TonB-dependent receptor-like beta-barrel" evidence="11">
    <location>
        <begin position="440"/>
        <end position="796"/>
    </location>
</feature>
<evidence type="ECO:0000256" key="9">
    <source>
        <dbReference type="RuleBase" id="RU003357"/>
    </source>
</evidence>
<evidence type="ECO:0000256" key="8">
    <source>
        <dbReference type="PROSITE-ProRule" id="PRU01360"/>
    </source>
</evidence>
<dbReference type="InterPro" id="IPR039426">
    <property type="entry name" value="TonB-dep_rcpt-like"/>
</dbReference>
<dbReference type="SUPFAM" id="SSF56935">
    <property type="entry name" value="Porins"/>
    <property type="match status" value="1"/>
</dbReference>
<evidence type="ECO:0000256" key="5">
    <source>
        <dbReference type="ARBA" id="ARBA00023077"/>
    </source>
</evidence>
<dbReference type="NCBIfam" id="TIGR04057">
    <property type="entry name" value="SusC_RagA_signa"/>
    <property type="match status" value="1"/>
</dbReference>
<reference evidence="13" key="1">
    <citation type="submission" date="2024-06" db="EMBL/GenBank/DDBJ databases">
        <title>Sequencing and assembly of the genome of Dyadobacter sp. strain 676, a symbiont of Cyamopsis tetragonoloba.</title>
        <authorList>
            <person name="Guro P."/>
            <person name="Sazanova A."/>
            <person name="Kuznetsova I."/>
            <person name="Belimov A."/>
            <person name="Safronova V."/>
        </authorList>
    </citation>
    <scope>NUCLEOTIDE SEQUENCE</scope>
    <source>
        <strain evidence="13">676</strain>
    </source>
</reference>
<dbReference type="InterPro" id="IPR037066">
    <property type="entry name" value="Plug_dom_sf"/>
</dbReference>
<evidence type="ECO:0000256" key="2">
    <source>
        <dbReference type="ARBA" id="ARBA00022448"/>
    </source>
</evidence>
<dbReference type="Pfam" id="PF13715">
    <property type="entry name" value="CarbopepD_reg_2"/>
    <property type="match status" value="1"/>
</dbReference>
<dbReference type="Pfam" id="PF07715">
    <property type="entry name" value="Plug"/>
    <property type="match status" value="1"/>
</dbReference>